<reference evidence="2 3" key="1">
    <citation type="submission" date="2015-10" db="EMBL/GenBank/DDBJ databases">
        <title>Draft genome sequence of Streptomyces canus DSM 40017, type strain for the species Streptomyces canus.</title>
        <authorList>
            <person name="Ruckert C."/>
            <person name="Winkler A."/>
            <person name="Kalinowski J."/>
            <person name="Kampfer P."/>
            <person name="Glaeser S."/>
        </authorList>
    </citation>
    <scope>NUCLEOTIDE SEQUENCE [LARGE SCALE GENOMIC DNA]</scope>
    <source>
        <strain evidence="2 3">DSM 40017</strain>
    </source>
</reference>
<evidence type="ECO:0000259" key="1">
    <source>
        <dbReference type="Pfam" id="PF00144"/>
    </source>
</evidence>
<gene>
    <name evidence="2" type="ORF">AQJ46_50085</name>
</gene>
<dbReference type="PANTHER" id="PTHR43319:SF3">
    <property type="entry name" value="BETA-LACTAMASE-RELATED DOMAIN-CONTAINING PROTEIN"/>
    <property type="match status" value="1"/>
</dbReference>
<dbReference type="SUPFAM" id="SSF56601">
    <property type="entry name" value="beta-lactamase/transpeptidase-like"/>
    <property type="match status" value="1"/>
</dbReference>
<evidence type="ECO:0000313" key="3">
    <source>
        <dbReference type="Proteomes" id="UP000053669"/>
    </source>
</evidence>
<organism evidence="2 3">
    <name type="scientific">Streptomyces canus</name>
    <dbReference type="NCBI Taxonomy" id="58343"/>
    <lineage>
        <taxon>Bacteria</taxon>
        <taxon>Bacillati</taxon>
        <taxon>Actinomycetota</taxon>
        <taxon>Actinomycetes</taxon>
        <taxon>Kitasatosporales</taxon>
        <taxon>Streptomycetaceae</taxon>
        <taxon>Streptomyces</taxon>
        <taxon>Streptomyces aurantiacus group</taxon>
    </lineage>
</organism>
<dbReference type="STRING" id="58343.AQJ46_50085"/>
<dbReference type="InterPro" id="IPR052907">
    <property type="entry name" value="Beta-lactamase/esterase"/>
</dbReference>
<dbReference type="Gene3D" id="3.40.710.10">
    <property type="entry name" value="DD-peptidase/beta-lactamase superfamily"/>
    <property type="match status" value="1"/>
</dbReference>
<dbReference type="EMBL" id="LMWU01000085">
    <property type="protein sequence ID" value="KUN53983.1"/>
    <property type="molecule type" value="Genomic_DNA"/>
</dbReference>
<dbReference type="PANTHER" id="PTHR43319">
    <property type="entry name" value="BETA-LACTAMASE-RELATED"/>
    <property type="match status" value="1"/>
</dbReference>
<dbReference type="Proteomes" id="UP000053669">
    <property type="component" value="Unassembled WGS sequence"/>
</dbReference>
<evidence type="ECO:0000313" key="2">
    <source>
        <dbReference type="EMBL" id="KUN53983.1"/>
    </source>
</evidence>
<protein>
    <submittedName>
        <fullName evidence="2">Carboxylesterase</fullName>
    </submittedName>
</protein>
<accession>A0A101RK16</accession>
<sequence>MVGREAPAIHGGAEPGFGRIVDVFRDNFRDRGDVGAGCTVYVDGQKVVDIWAGVADTRTGRAWDEHTAAVMFSCTKGILALCVYRLVEEGRLDLDVPLTTYWPEFAAAGKRTITMRHVLAHRAGLPALEADLARDEICAWDPAIRALEGQEPIWTPGTAHSYHPVTIGWITGEVIRRISGLTPGRFFRQTLVEPLGLDIWIGLPASARPTVAWMEPPLPDEDTPVTQAVAEVQATPVVRQAMSMGGAMPFPTENGIVTLNDPALQAAELPGVNGIGTPRSLARLYAGCVTEIAGPRTLSARSVTDALVPQSWGQMALGDPDLGQRWGTGFMLSSPPSRPMLSPHSFGHDGAGGQLGFADEGYGVGFAYLSNQMGPVLDQRANELTRALGDCLGARTPAGPGR</sequence>
<feature type="domain" description="Beta-lactamase-related" evidence="1">
    <location>
        <begin position="24"/>
        <end position="386"/>
    </location>
</feature>
<dbReference type="AlphaFoldDB" id="A0A101RK16"/>
<proteinExistence type="predicted"/>
<dbReference type="Pfam" id="PF00144">
    <property type="entry name" value="Beta-lactamase"/>
    <property type="match status" value="1"/>
</dbReference>
<comment type="caution">
    <text evidence="2">The sequence shown here is derived from an EMBL/GenBank/DDBJ whole genome shotgun (WGS) entry which is preliminary data.</text>
</comment>
<dbReference type="InterPro" id="IPR012338">
    <property type="entry name" value="Beta-lactam/transpept-like"/>
</dbReference>
<name>A0A101RK16_9ACTN</name>
<dbReference type="InterPro" id="IPR001466">
    <property type="entry name" value="Beta-lactam-related"/>
</dbReference>